<accession>A0A6A4HWB1</accession>
<feature type="transmembrane region" description="Helical" evidence="1">
    <location>
        <begin position="250"/>
        <end position="276"/>
    </location>
</feature>
<feature type="transmembrane region" description="Helical" evidence="1">
    <location>
        <begin position="213"/>
        <end position="230"/>
    </location>
</feature>
<dbReference type="AlphaFoldDB" id="A0A6A4HWB1"/>
<protein>
    <submittedName>
        <fullName evidence="2">Uncharacterized protein</fullName>
    </submittedName>
</protein>
<feature type="transmembrane region" description="Helical" evidence="1">
    <location>
        <begin position="171"/>
        <end position="193"/>
    </location>
</feature>
<keyword evidence="1" id="KW-0472">Membrane</keyword>
<reference evidence="2" key="1">
    <citation type="journal article" date="2019" name="Environ. Microbiol.">
        <title>Fungal ecological strategies reflected in gene transcription - a case study of two litter decomposers.</title>
        <authorList>
            <person name="Barbi F."/>
            <person name="Kohler A."/>
            <person name="Barry K."/>
            <person name="Baskaran P."/>
            <person name="Daum C."/>
            <person name="Fauchery L."/>
            <person name="Ihrmark K."/>
            <person name="Kuo A."/>
            <person name="LaButti K."/>
            <person name="Lipzen A."/>
            <person name="Morin E."/>
            <person name="Grigoriev I.V."/>
            <person name="Henrissat B."/>
            <person name="Lindahl B."/>
            <person name="Martin F."/>
        </authorList>
    </citation>
    <scope>NUCLEOTIDE SEQUENCE</scope>
    <source>
        <strain evidence="2">JB14</strain>
    </source>
</reference>
<keyword evidence="1" id="KW-1133">Transmembrane helix</keyword>
<keyword evidence="3" id="KW-1185">Reference proteome</keyword>
<feature type="transmembrane region" description="Helical" evidence="1">
    <location>
        <begin position="55"/>
        <end position="76"/>
    </location>
</feature>
<name>A0A6A4HWB1_9AGAR</name>
<evidence type="ECO:0000313" key="3">
    <source>
        <dbReference type="Proteomes" id="UP000799118"/>
    </source>
</evidence>
<feature type="transmembrane region" description="Helical" evidence="1">
    <location>
        <begin position="136"/>
        <end position="159"/>
    </location>
</feature>
<keyword evidence="1" id="KW-0812">Transmembrane</keyword>
<evidence type="ECO:0000313" key="2">
    <source>
        <dbReference type="EMBL" id="KAE9402000.1"/>
    </source>
</evidence>
<sequence>MTPEEQEQLRGLGDACYQNTFASIITNTIHGATALGVLIEIQLLNIKTWREPKAIQFLCCVILVILLTAFVCLASINELVQIQPGIGRELHTAPHDFLIINEVLEFLSPLQILVGDFVICWRAWVLLPYDKFWRFILMTTMLANIGVNIACAFWQIFLMGQFTLPLEVMDWLSVALSLLVNLLATLLIGWKAWAHYLTMREVSIWRKSHGQKILLLFVESGALFLVIQLFELIGQLGVTLDSAGEGSSAFSAIAVFAQNLWTASAVFYPIAIVILIHSNNSPIAESFHLTAQLQTANVT</sequence>
<evidence type="ECO:0000256" key="1">
    <source>
        <dbReference type="SAM" id="Phobius"/>
    </source>
</evidence>
<feature type="transmembrane region" description="Helical" evidence="1">
    <location>
        <begin position="20"/>
        <end position="43"/>
    </location>
</feature>
<dbReference type="Proteomes" id="UP000799118">
    <property type="component" value="Unassembled WGS sequence"/>
</dbReference>
<dbReference type="OrthoDB" id="3049240at2759"/>
<proteinExistence type="predicted"/>
<organism evidence="2 3">
    <name type="scientific">Gymnopus androsaceus JB14</name>
    <dbReference type="NCBI Taxonomy" id="1447944"/>
    <lineage>
        <taxon>Eukaryota</taxon>
        <taxon>Fungi</taxon>
        <taxon>Dikarya</taxon>
        <taxon>Basidiomycota</taxon>
        <taxon>Agaricomycotina</taxon>
        <taxon>Agaricomycetes</taxon>
        <taxon>Agaricomycetidae</taxon>
        <taxon>Agaricales</taxon>
        <taxon>Marasmiineae</taxon>
        <taxon>Omphalotaceae</taxon>
        <taxon>Gymnopus</taxon>
    </lineage>
</organism>
<dbReference type="EMBL" id="ML769439">
    <property type="protein sequence ID" value="KAE9402000.1"/>
    <property type="molecule type" value="Genomic_DNA"/>
</dbReference>
<gene>
    <name evidence="2" type="ORF">BT96DRAFT_918483</name>
</gene>